<organism evidence="1 2">
    <name type="scientific">Ovis ammon polii x Ovis aries</name>
    <dbReference type="NCBI Taxonomy" id="2918886"/>
    <lineage>
        <taxon>Eukaryota</taxon>
        <taxon>Metazoa</taxon>
        <taxon>Chordata</taxon>
        <taxon>Craniata</taxon>
        <taxon>Vertebrata</taxon>
        <taxon>Euteleostomi</taxon>
        <taxon>Mammalia</taxon>
        <taxon>Eutheria</taxon>
        <taxon>Laurasiatheria</taxon>
        <taxon>Artiodactyla</taxon>
        <taxon>Ruminantia</taxon>
        <taxon>Pecora</taxon>
        <taxon>Bovidae</taxon>
        <taxon>Caprinae</taxon>
        <taxon>Ovis</taxon>
    </lineage>
</organism>
<dbReference type="Proteomes" id="UP001057279">
    <property type="component" value="Linkage Group LG06"/>
</dbReference>
<proteinExistence type="predicted"/>
<accession>A0ACB9V589</accession>
<comment type="caution">
    <text evidence="1">The sequence shown here is derived from an EMBL/GenBank/DDBJ whole genome shotgun (WGS) entry which is preliminary data.</text>
</comment>
<protein>
    <submittedName>
        <fullName evidence="1">Uncharacterized protein</fullName>
    </submittedName>
</protein>
<keyword evidence="2" id="KW-1185">Reference proteome</keyword>
<sequence>MVSWCFLLVWSGECPEQSDLSKVIAIQPHRVRKSHINTGESGQVVTVPGTALTSGSASTREAKTKRTDVFWAVGRWHSGPRWMAPGAGHSECSRNVPFWVAPAPLC</sequence>
<gene>
    <name evidence="1" type="ORF">MJG53_007895</name>
</gene>
<evidence type="ECO:0000313" key="1">
    <source>
        <dbReference type="EMBL" id="KAI4584616.1"/>
    </source>
</evidence>
<dbReference type="EMBL" id="CM043031">
    <property type="protein sequence ID" value="KAI4584616.1"/>
    <property type="molecule type" value="Genomic_DNA"/>
</dbReference>
<evidence type="ECO:0000313" key="2">
    <source>
        <dbReference type="Proteomes" id="UP001057279"/>
    </source>
</evidence>
<reference evidence="1" key="1">
    <citation type="submission" date="2022-03" db="EMBL/GenBank/DDBJ databases">
        <title>Genomic analyses of argali, domestic sheep and their hybrids provide insights into chromosomal evolution, heterosis and genetic basis of agronomic traits.</title>
        <authorList>
            <person name="Li M."/>
        </authorList>
    </citation>
    <scope>NUCLEOTIDE SEQUENCE</scope>
    <source>
        <strain evidence="1">F1 hybrid</strain>
    </source>
</reference>
<name>A0ACB9V589_9CETA</name>